<keyword evidence="2" id="KW-0539">Nucleus</keyword>
<name>A0A642V1Q1_9ASCO</name>
<dbReference type="VEuPathDB" id="FungiDB:TRICI_004004"/>
<dbReference type="FunFam" id="2.30.30.100:FF:000014">
    <property type="entry name" value="Small nuclear ribonucleoprotein Sm D1"/>
    <property type="match status" value="1"/>
</dbReference>
<dbReference type="EMBL" id="SWFS01000296">
    <property type="protein sequence ID" value="KAA8910993.1"/>
    <property type="molecule type" value="Genomic_DNA"/>
</dbReference>
<dbReference type="Gene3D" id="2.30.30.100">
    <property type="match status" value="1"/>
</dbReference>
<feature type="domain" description="Sm" evidence="4">
    <location>
        <begin position="1"/>
        <end position="34"/>
    </location>
</feature>
<dbReference type="InterPro" id="IPR027141">
    <property type="entry name" value="LSm4/Sm_D1/D3"/>
</dbReference>
<evidence type="ECO:0000313" key="6">
    <source>
        <dbReference type="Proteomes" id="UP000761534"/>
    </source>
</evidence>
<feature type="compositionally biased region" description="Gly residues" evidence="3">
    <location>
        <begin position="62"/>
        <end position="75"/>
    </location>
</feature>
<evidence type="ECO:0000256" key="1">
    <source>
        <dbReference type="ARBA" id="ARBA00004123"/>
    </source>
</evidence>
<evidence type="ECO:0000259" key="4">
    <source>
        <dbReference type="Pfam" id="PF01423"/>
    </source>
</evidence>
<evidence type="ECO:0000256" key="2">
    <source>
        <dbReference type="ARBA" id="ARBA00023242"/>
    </source>
</evidence>
<dbReference type="GO" id="GO:0097525">
    <property type="term" value="C:spliceosomal snRNP complex"/>
    <property type="evidence" value="ECO:0007669"/>
    <property type="project" value="UniProtKB-ARBA"/>
</dbReference>
<accession>A0A642V1Q1</accession>
<feature type="region of interest" description="Disordered" evidence="3">
    <location>
        <begin position="45"/>
        <end position="84"/>
    </location>
</feature>
<gene>
    <name evidence="5" type="ORF">TRICI_004004</name>
</gene>
<dbReference type="Proteomes" id="UP000761534">
    <property type="component" value="Unassembled WGS sequence"/>
</dbReference>
<dbReference type="AlphaFoldDB" id="A0A642V1Q1"/>
<evidence type="ECO:0000256" key="3">
    <source>
        <dbReference type="SAM" id="MobiDB-lite"/>
    </source>
</evidence>
<dbReference type="GO" id="GO:0006396">
    <property type="term" value="P:RNA processing"/>
    <property type="evidence" value="ECO:0007669"/>
    <property type="project" value="InterPro"/>
</dbReference>
<proteinExistence type="predicted"/>
<keyword evidence="6" id="KW-1185">Reference proteome</keyword>
<dbReference type="InterPro" id="IPR001163">
    <property type="entry name" value="Sm_dom_euk/arc"/>
</dbReference>
<dbReference type="InterPro" id="IPR010920">
    <property type="entry name" value="LSM_dom_sf"/>
</dbReference>
<dbReference type="SUPFAM" id="SSF50182">
    <property type="entry name" value="Sm-like ribonucleoproteins"/>
    <property type="match status" value="1"/>
</dbReference>
<dbReference type="OrthoDB" id="9626941at2759"/>
<evidence type="ECO:0000313" key="5">
    <source>
        <dbReference type="EMBL" id="KAA8910993.1"/>
    </source>
</evidence>
<protein>
    <recommendedName>
        <fullName evidence="4">Sm domain-containing protein</fullName>
    </recommendedName>
</protein>
<comment type="subcellular location">
    <subcellularLocation>
        <location evidence="1">Nucleus</location>
    </subcellularLocation>
</comment>
<organism evidence="5 6">
    <name type="scientific">Trichomonascus ciferrii</name>
    <dbReference type="NCBI Taxonomy" id="44093"/>
    <lineage>
        <taxon>Eukaryota</taxon>
        <taxon>Fungi</taxon>
        <taxon>Dikarya</taxon>
        <taxon>Ascomycota</taxon>
        <taxon>Saccharomycotina</taxon>
        <taxon>Dipodascomycetes</taxon>
        <taxon>Dipodascales</taxon>
        <taxon>Trichomonascaceae</taxon>
        <taxon>Trichomonascus</taxon>
        <taxon>Trichomonascus ciferrii complex</taxon>
    </lineage>
</organism>
<dbReference type="Pfam" id="PF01423">
    <property type="entry name" value="LSM"/>
    <property type="match status" value="1"/>
</dbReference>
<reference evidence="5" key="1">
    <citation type="journal article" date="2019" name="G3 (Bethesda)">
        <title>Genome Assemblies of Two Rare Opportunistic Yeast Pathogens: Diutina rugosa (syn. Candida rugosa) and Trichomonascus ciferrii (syn. Candida ciferrii).</title>
        <authorList>
            <person name="Mixao V."/>
            <person name="Saus E."/>
            <person name="Hansen A.P."/>
            <person name="Lass-Florl C."/>
            <person name="Gabaldon T."/>
        </authorList>
    </citation>
    <scope>NUCLEOTIDE SEQUENCE</scope>
    <source>
        <strain evidence="5">CBS 4856</strain>
    </source>
</reference>
<sequence>MNTTLRNVKMTIKDRDPISLDHINIRGNNIRFYILPESLPLDTLLIDDTPKPKPKKEPTRGGPRGRAGGRGGPRGGRSRGGRGF</sequence>
<comment type="caution">
    <text evidence="5">The sequence shown here is derived from an EMBL/GenBank/DDBJ whole genome shotgun (WGS) entry which is preliminary data.</text>
</comment>
<feature type="compositionally biased region" description="Basic and acidic residues" evidence="3">
    <location>
        <begin position="48"/>
        <end position="59"/>
    </location>
</feature>
<dbReference type="PANTHER" id="PTHR23338">
    <property type="entry name" value="SMALL NUCLEAR RIBONUCLEOPROTEIN SM"/>
    <property type="match status" value="1"/>
</dbReference>